<dbReference type="InterPro" id="IPR050496">
    <property type="entry name" value="SNF2_RAD54_helicase_repair"/>
</dbReference>
<dbReference type="InterPro" id="IPR038718">
    <property type="entry name" value="SNF2-like_sf"/>
</dbReference>
<dbReference type="PANTHER" id="PTHR45629:SF7">
    <property type="entry name" value="DNA EXCISION REPAIR PROTEIN ERCC-6-RELATED"/>
    <property type="match status" value="1"/>
</dbReference>
<dbReference type="InterPro" id="IPR014001">
    <property type="entry name" value="Helicase_ATP-bd"/>
</dbReference>
<dbReference type="HOGENOM" id="CLU_029251_0_0_9"/>
<organism evidence="2 3">
    <name type="scientific">Anaerostipes caccae (strain DSM 14662 / CCUG 47493 / JCM 13470 / NCIMB 13811 / L1-92)</name>
    <dbReference type="NCBI Taxonomy" id="411490"/>
    <lineage>
        <taxon>Bacteria</taxon>
        <taxon>Bacillati</taxon>
        <taxon>Bacillota</taxon>
        <taxon>Clostridia</taxon>
        <taxon>Lachnospirales</taxon>
        <taxon>Lachnospiraceae</taxon>
        <taxon>Anaerostipes</taxon>
    </lineage>
</organism>
<proteinExistence type="predicted"/>
<accession>B0MB25</accession>
<sequence length="452" mass="51147">MKYNPHDYQRYATEYIESHPAAAVFLDMGLGKTSITLTALNNLLFDYFDVHRILVVAPLRVARNTWSDEIEKWDHLHNLTFAIAVGTEKERIAALTQKSDITMINRENLQWLIEKSGQPFEYDMVVIDELSSFKNHQAKRFKALMKVRPKVKRIVGLTGTPSSNGLMDLFAEFKILDMGARLGRFIGQYRNSYFKPDKVNGPIVYSYKPLPGAEDAIYQKISDITISMKAADHLKMPELINTKYMVHLSDKEKKKYEDMKAELVLALPEGEITAANAASLSNKLSQMANGAVYADDESILSVHERKLDALEDIIESANGKPLLVAYWFKHDLMRIEQRLNEKKIPFQKLDTDASMKRWNKGELPVALIHPASAGHGLNLQSGGSTLVWFGITWSLELYQQTVARLYRQGQESRTVTIIHILTQGTVDEKIMKALADKDSTQSALIDAVKAEL</sequence>
<dbReference type="eggNOG" id="COG0553">
    <property type="taxonomic scope" value="Bacteria"/>
</dbReference>
<evidence type="ECO:0000313" key="3">
    <source>
        <dbReference type="Proteomes" id="UP000004935"/>
    </source>
</evidence>
<keyword evidence="2" id="KW-0347">Helicase</keyword>
<dbReference type="GO" id="GO:0004386">
    <property type="term" value="F:helicase activity"/>
    <property type="evidence" value="ECO:0007669"/>
    <property type="project" value="UniProtKB-KW"/>
</dbReference>
<dbReference type="Pfam" id="PF00271">
    <property type="entry name" value="Helicase_C"/>
    <property type="match status" value="1"/>
</dbReference>
<comment type="caution">
    <text evidence="2">The sequence shown here is derived from an EMBL/GenBank/DDBJ whole genome shotgun (WGS) entry which is preliminary data.</text>
</comment>
<dbReference type="Gene3D" id="3.40.50.10810">
    <property type="entry name" value="Tandem AAA-ATPase domain"/>
    <property type="match status" value="1"/>
</dbReference>
<dbReference type="GO" id="GO:0005524">
    <property type="term" value="F:ATP binding"/>
    <property type="evidence" value="ECO:0007669"/>
    <property type="project" value="InterPro"/>
</dbReference>
<dbReference type="CDD" id="cd18013">
    <property type="entry name" value="DEXQc_bact_SNF2"/>
    <property type="match status" value="1"/>
</dbReference>
<keyword evidence="3" id="KW-1185">Reference proteome</keyword>
<dbReference type="RefSeq" id="WP_006566258.1">
    <property type="nucleotide sequence ID" value="NZ_AP023027.1"/>
</dbReference>
<gene>
    <name evidence="2" type="ORF">ANACAC_00751</name>
</gene>
<dbReference type="Gene3D" id="3.40.50.300">
    <property type="entry name" value="P-loop containing nucleotide triphosphate hydrolases"/>
    <property type="match status" value="1"/>
</dbReference>
<dbReference type="Proteomes" id="UP000004935">
    <property type="component" value="Unassembled WGS sequence"/>
</dbReference>
<evidence type="ECO:0000259" key="1">
    <source>
        <dbReference type="PROSITE" id="PS51192"/>
    </source>
</evidence>
<keyword evidence="2" id="KW-0067">ATP-binding</keyword>
<keyword evidence="2" id="KW-0378">Hydrolase</keyword>
<dbReference type="InterPro" id="IPR000330">
    <property type="entry name" value="SNF2_N"/>
</dbReference>
<dbReference type="EMBL" id="ABAX03000005">
    <property type="protein sequence ID" value="EDR98700.1"/>
    <property type="molecule type" value="Genomic_DNA"/>
</dbReference>
<reference evidence="2" key="2">
    <citation type="submission" date="2013-11" db="EMBL/GenBank/DDBJ databases">
        <title>Draft genome sequence of Anaerostipes caccae (DSM 14662).</title>
        <authorList>
            <person name="Sudarsanam P."/>
            <person name="Ley R."/>
            <person name="Guruge J."/>
            <person name="Turnbaugh P.J."/>
            <person name="Mahowald M."/>
            <person name="Liep D."/>
            <person name="Gordon J."/>
        </authorList>
    </citation>
    <scope>NUCLEOTIDE SEQUENCE</scope>
    <source>
        <strain evidence="2">DSM 14662</strain>
    </source>
</reference>
<dbReference type="InterPro" id="IPR027417">
    <property type="entry name" value="P-loop_NTPase"/>
</dbReference>
<dbReference type="SUPFAM" id="SSF52540">
    <property type="entry name" value="P-loop containing nucleoside triphosphate hydrolases"/>
    <property type="match status" value="2"/>
</dbReference>
<dbReference type="PROSITE" id="PS51192">
    <property type="entry name" value="HELICASE_ATP_BIND_1"/>
    <property type="match status" value="1"/>
</dbReference>
<keyword evidence="2" id="KW-0547">Nucleotide-binding</keyword>
<dbReference type="SMART" id="SM00487">
    <property type="entry name" value="DEXDc"/>
    <property type="match status" value="1"/>
</dbReference>
<evidence type="ECO:0000313" key="2">
    <source>
        <dbReference type="EMBL" id="EDR98700.1"/>
    </source>
</evidence>
<feature type="domain" description="Helicase ATP-binding" evidence="1">
    <location>
        <begin position="13"/>
        <end position="179"/>
    </location>
</feature>
<dbReference type="PANTHER" id="PTHR45629">
    <property type="entry name" value="SNF2/RAD54 FAMILY MEMBER"/>
    <property type="match status" value="1"/>
</dbReference>
<dbReference type="STRING" id="411490.ANACAC_00751"/>
<dbReference type="InterPro" id="IPR001650">
    <property type="entry name" value="Helicase_C-like"/>
</dbReference>
<dbReference type="Pfam" id="PF00176">
    <property type="entry name" value="SNF2-rel_dom"/>
    <property type="match status" value="1"/>
</dbReference>
<name>B0MB25_ANACD</name>
<dbReference type="AlphaFoldDB" id="B0MB25"/>
<reference evidence="2" key="1">
    <citation type="submission" date="2007-11" db="EMBL/GenBank/DDBJ databases">
        <authorList>
            <person name="Fulton L."/>
            <person name="Clifton S."/>
            <person name="Fulton B."/>
            <person name="Xu J."/>
            <person name="Minx P."/>
            <person name="Pepin K.H."/>
            <person name="Johnson M."/>
            <person name="Thiruvilangam P."/>
            <person name="Bhonagiri V."/>
            <person name="Nash W.E."/>
            <person name="Mardis E.R."/>
            <person name="Wilson R.K."/>
        </authorList>
    </citation>
    <scope>NUCLEOTIDE SEQUENCE [LARGE SCALE GENOMIC DNA]</scope>
    <source>
        <strain evidence="2">DSM 14662</strain>
    </source>
</reference>
<protein>
    <submittedName>
        <fullName evidence="2">Helicase C-terminal domain protein</fullName>
    </submittedName>
</protein>